<comment type="catalytic activity">
    <reaction evidence="11">
        <text>ATP + H2O = ADP + phosphate + H(+)</text>
        <dbReference type="Rhea" id="RHEA:13065"/>
        <dbReference type="ChEBI" id="CHEBI:15377"/>
        <dbReference type="ChEBI" id="CHEBI:15378"/>
        <dbReference type="ChEBI" id="CHEBI:30616"/>
        <dbReference type="ChEBI" id="CHEBI:43474"/>
        <dbReference type="ChEBI" id="CHEBI:456216"/>
    </reaction>
    <physiologicalReaction direction="left-to-right" evidence="11">
        <dbReference type="Rhea" id="RHEA:13066"/>
    </physiologicalReaction>
</comment>
<dbReference type="GO" id="GO:0005524">
    <property type="term" value="F:ATP binding"/>
    <property type="evidence" value="ECO:0007669"/>
    <property type="project" value="UniProtKB-KW"/>
</dbReference>
<evidence type="ECO:0000256" key="7">
    <source>
        <dbReference type="ARBA" id="ARBA00022840"/>
    </source>
</evidence>
<dbReference type="GO" id="GO:0005743">
    <property type="term" value="C:mitochondrial inner membrane"/>
    <property type="evidence" value="ECO:0007669"/>
    <property type="project" value="UniProtKB-SubCell"/>
</dbReference>
<keyword evidence="7" id="KW-0067">ATP-binding</keyword>
<dbReference type="Gene3D" id="3.40.50.300">
    <property type="entry name" value="P-loop containing nucleotide triphosphate hydrolases"/>
    <property type="match status" value="1"/>
</dbReference>
<comment type="subcellular location">
    <subcellularLocation>
        <location evidence="1">Mitochondrion inner membrane</location>
        <topology evidence="1">Single-pass membrane protein</topology>
    </subcellularLocation>
</comment>
<evidence type="ECO:0000256" key="2">
    <source>
        <dbReference type="ARBA" id="ARBA00007448"/>
    </source>
</evidence>
<dbReference type="InterPro" id="IPR003593">
    <property type="entry name" value="AAA+_ATPase"/>
</dbReference>
<feature type="domain" description="BCS1 N-terminal" evidence="13">
    <location>
        <begin position="69"/>
        <end position="251"/>
    </location>
</feature>
<dbReference type="InterPro" id="IPR057495">
    <property type="entry name" value="AAA_lid_BCS1"/>
</dbReference>
<feature type="domain" description="AAA+ ATPase" evidence="12">
    <location>
        <begin position="282"/>
        <end position="412"/>
    </location>
</feature>
<dbReference type="AlphaFoldDB" id="A0AAD5K3Q3"/>
<dbReference type="InterPro" id="IPR050747">
    <property type="entry name" value="Mitochondrial_chaperone_BCS1"/>
</dbReference>
<evidence type="ECO:0000256" key="3">
    <source>
        <dbReference type="ARBA" id="ARBA00022692"/>
    </source>
</evidence>
<dbReference type="PANTHER" id="PTHR23070">
    <property type="entry name" value="BCS1 AAA-TYPE ATPASE"/>
    <property type="match status" value="1"/>
</dbReference>
<evidence type="ECO:0000256" key="5">
    <source>
        <dbReference type="ARBA" id="ARBA00022792"/>
    </source>
</evidence>
<keyword evidence="15" id="KW-1185">Reference proteome</keyword>
<protein>
    <submittedName>
        <fullName evidence="14">P-loop containing nucleoside triphosphate hydrolase protein</fullName>
    </submittedName>
</protein>
<dbReference type="Proteomes" id="UP001209540">
    <property type="component" value="Unassembled WGS sequence"/>
</dbReference>
<dbReference type="Pfam" id="PF00004">
    <property type="entry name" value="AAA"/>
    <property type="match status" value="1"/>
</dbReference>
<evidence type="ECO:0000256" key="4">
    <source>
        <dbReference type="ARBA" id="ARBA00022741"/>
    </source>
</evidence>
<evidence type="ECO:0000259" key="12">
    <source>
        <dbReference type="SMART" id="SM00382"/>
    </source>
</evidence>
<dbReference type="SMART" id="SM00382">
    <property type="entry name" value="AAA"/>
    <property type="match status" value="1"/>
</dbReference>
<evidence type="ECO:0000256" key="6">
    <source>
        <dbReference type="ARBA" id="ARBA00022801"/>
    </source>
</evidence>
<evidence type="ECO:0000256" key="1">
    <source>
        <dbReference type="ARBA" id="ARBA00004434"/>
    </source>
</evidence>
<keyword evidence="10" id="KW-0472">Membrane</keyword>
<evidence type="ECO:0000256" key="8">
    <source>
        <dbReference type="ARBA" id="ARBA00022989"/>
    </source>
</evidence>
<comment type="caution">
    <text evidence="14">The sequence shown here is derived from an EMBL/GenBank/DDBJ whole genome shotgun (WGS) entry which is preliminary data.</text>
</comment>
<evidence type="ECO:0000256" key="9">
    <source>
        <dbReference type="ARBA" id="ARBA00023128"/>
    </source>
</evidence>
<keyword evidence="5" id="KW-0999">Mitochondrion inner membrane</keyword>
<dbReference type="InterPro" id="IPR027417">
    <property type="entry name" value="P-loop_NTPase"/>
</dbReference>
<evidence type="ECO:0000256" key="11">
    <source>
        <dbReference type="ARBA" id="ARBA00048778"/>
    </source>
</evidence>
<dbReference type="SUPFAM" id="SSF52540">
    <property type="entry name" value="P-loop containing nucleoside triphosphate hydrolases"/>
    <property type="match status" value="1"/>
</dbReference>
<dbReference type="EMBL" id="JAIXMP010000009">
    <property type="protein sequence ID" value="KAI9268082.1"/>
    <property type="molecule type" value="Genomic_DNA"/>
</dbReference>
<comment type="similarity">
    <text evidence="2">Belongs to the AAA ATPase family. BCS1 subfamily.</text>
</comment>
<keyword evidence="4" id="KW-0547">Nucleotide-binding</keyword>
<sequence length="495" mass="54632">MAKSSTTLLGPTYISLITKRHVRPFSGLPIPPPGSSSGPPDSGSLGGFISTMAEKLGMGELATGGLQLAVIGGAVASFRYFGGFLMEYLKKQTIAAVDFDSRDESYSWILNWLNDQPYSRNASRFSVSTTITRAGQRLIGEGLDANKLPPVYFLPAPGIHVFMYKKRLLWLTRERPQPSSAIAAAASSSPALERIQISTFGRSRKLLEELVIDAQKQYIDRDLSRTVVYAADQYGAWRRTRSRPKRPLSTIVIPTNVKTDLVEDAQEFLVSEQWYSDRGIPYRRGFLLYGTPGSGKTSFVYSLAGELGLNIYVVNLSNKSLTDDTLGELVTETPSRCILLIEDVDAAFVQRTKGESTVTNNITFSGLLNAIDGVAAQEGRILCMTTNHIEKLDPALIRPGRIDVRVHFGNATQNQAYELFQKFYPSLTPDRSHALASSFAAQVPDMRFSMAHLQGFLMGHKRNPSEAVHLVSKWVRSHDNDSKSSDSSTTTMKEE</sequence>
<dbReference type="InterPro" id="IPR003959">
    <property type="entry name" value="ATPase_AAA_core"/>
</dbReference>
<dbReference type="CDD" id="cd19510">
    <property type="entry name" value="RecA-like_BCS1"/>
    <property type="match status" value="1"/>
</dbReference>
<name>A0AAD5K3Q3_9FUNG</name>
<evidence type="ECO:0000313" key="15">
    <source>
        <dbReference type="Proteomes" id="UP001209540"/>
    </source>
</evidence>
<reference evidence="14" key="1">
    <citation type="journal article" date="2022" name="IScience">
        <title>Evolution of zygomycete secretomes and the origins of terrestrial fungal ecologies.</title>
        <authorList>
            <person name="Chang Y."/>
            <person name="Wang Y."/>
            <person name="Mondo S."/>
            <person name="Ahrendt S."/>
            <person name="Andreopoulos W."/>
            <person name="Barry K."/>
            <person name="Beard J."/>
            <person name="Benny G.L."/>
            <person name="Blankenship S."/>
            <person name="Bonito G."/>
            <person name="Cuomo C."/>
            <person name="Desiro A."/>
            <person name="Gervers K.A."/>
            <person name="Hundley H."/>
            <person name="Kuo A."/>
            <person name="LaButti K."/>
            <person name="Lang B.F."/>
            <person name="Lipzen A."/>
            <person name="O'Donnell K."/>
            <person name="Pangilinan J."/>
            <person name="Reynolds N."/>
            <person name="Sandor L."/>
            <person name="Smith M.E."/>
            <person name="Tsang A."/>
            <person name="Grigoriev I.V."/>
            <person name="Stajich J.E."/>
            <person name="Spatafora J.W."/>
        </authorList>
    </citation>
    <scope>NUCLEOTIDE SEQUENCE</scope>
    <source>
        <strain evidence="14">RSA 2281</strain>
    </source>
</reference>
<organism evidence="14 15">
    <name type="scientific">Phascolomyces articulosus</name>
    <dbReference type="NCBI Taxonomy" id="60185"/>
    <lineage>
        <taxon>Eukaryota</taxon>
        <taxon>Fungi</taxon>
        <taxon>Fungi incertae sedis</taxon>
        <taxon>Mucoromycota</taxon>
        <taxon>Mucoromycotina</taxon>
        <taxon>Mucoromycetes</taxon>
        <taxon>Mucorales</taxon>
        <taxon>Lichtheimiaceae</taxon>
        <taxon>Phascolomyces</taxon>
    </lineage>
</organism>
<reference evidence="14" key="2">
    <citation type="submission" date="2023-02" db="EMBL/GenBank/DDBJ databases">
        <authorList>
            <consortium name="DOE Joint Genome Institute"/>
            <person name="Mondo S.J."/>
            <person name="Chang Y."/>
            <person name="Wang Y."/>
            <person name="Ahrendt S."/>
            <person name="Andreopoulos W."/>
            <person name="Barry K."/>
            <person name="Beard J."/>
            <person name="Benny G.L."/>
            <person name="Blankenship S."/>
            <person name="Bonito G."/>
            <person name="Cuomo C."/>
            <person name="Desiro A."/>
            <person name="Gervers K.A."/>
            <person name="Hundley H."/>
            <person name="Kuo A."/>
            <person name="LaButti K."/>
            <person name="Lang B.F."/>
            <person name="Lipzen A."/>
            <person name="O'Donnell K."/>
            <person name="Pangilinan J."/>
            <person name="Reynolds N."/>
            <person name="Sandor L."/>
            <person name="Smith M.W."/>
            <person name="Tsang A."/>
            <person name="Grigoriev I.V."/>
            <person name="Stajich J.E."/>
            <person name="Spatafora J.W."/>
        </authorList>
    </citation>
    <scope>NUCLEOTIDE SEQUENCE</scope>
    <source>
        <strain evidence="14">RSA 2281</strain>
    </source>
</reference>
<dbReference type="InterPro" id="IPR014851">
    <property type="entry name" value="BCS1_N"/>
</dbReference>
<keyword evidence="6 14" id="KW-0378">Hydrolase</keyword>
<dbReference type="GO" id="GO:0016887">
    <property type="term" value="F:ATP hydrolysis activity"/>
    <property type="evidence" value="ECO:0007669"/>
    <property type="project" value="InterPro"/>
</dbReference>
<dbReference type="Pfam" id="PF08740">
    <property type="entry name" value="BCS1_N"/>
    <property type="match status" value="1"/>
</dbReference>
<proteinExistence type="inferred from homology"/>
<accession>A0AAD5K3Q3</accession>
<keyword evidence="9" id="KW-0496">Mitochondrion</keyword>
<dbReference type="SMART" id="SM01024">
    <property type="entry name" value="BCS1_N"/>
    <property type="match status" value="1"/>
</dbReference>
<gene>
    <name evidence="14" type="ORF">BDA99DRAFT_461514</name>
</gene>
<evidence type="ECO:0000313" key="14">
    <source>
        <dbReference type="EMBL" id="KAI9268082.1"/>
    </source>
</evidence>
<keyword evidence="3" id="KW-0812">Transmembrane</keyword>
<evidence type="ECO:0000256" key="10">
    <source>
        <dbReference type="ARBA" id="ARBA00023136"/>
    </source>
</evidence>
<keyword evidence="8" id="KW-1133">Transmembrane helix</keyword>
<evidence type="ECO:0000259" key="13">
    <source>
        <dbReference type="SMART" id="SM01024"/>
    </source>
</evidence>
<dbReference type="Pfam" id="PF25426">
    <property type="entry name" value="AAA_lid_BCS1"/>
    <property type="match status" value="1"/>
</dbReference>